<sequence>MTHGKKNLKGVTSKRIQLETHKRNCYVRNYINQAARWIINFCLENRIDTIVYGRNKRQKDGVNLGSKTNQEFVQIPHYKLFSRIQQLALMFGIRVVETEESYTSQSSFFDNDPLPVFGAKPEGWVASGKRMVRGLYQTGKGWLLNSDCHGSCNIMRKVSTMLGIDFSGVCRGKVSMPFRVKFRNGQFLA</sequence>
<dbReference type="InterPro" id="IPR010095">
    <property type="entry name" value="Cas12f1-like_TNB"/>
</dbReference>
<keyword evidence="1" id="KW-0238">DNA-binding</keyword>
<dbReference type="Proteomes" id="UP001464891">
    <property type="component" value="Unassembled WGS sequence"/>
</dbReference>
<name>A0ABV0JEI5_9CYAN</name>
<protein>
    <submittedName>
        <fullName evidence="2">IS200/IS605 family accessory protein TnpB-related protein</fullName>
    </submittedName>
</protein>
<keyword evidence="3" id="KW-1185">Reference proteome</keyword>
<organism evidence="2 3">
    <name type="scientific">Trichocoleus desertorum GB2-A4</name>
    <dbReference type="NCBI Taxonomy" id="2933944"/>
    <lineage>
        <taxon>Bacteria</taxon>
        <taxon>Bacillati</taxon>
        <taxon>Cyanobacteriota</taxon>
        <taxon>Cyanophyceae</taxon>
        <taxon>Leptolyngbyales</taxon>
        <taxon>Trichocoleusaceae</taxon>
        <taxon>Trichocoleus</taxon>
    </lineage>
</organism>
<proteinExistence type="predicted"/>
<evidence type="ECO:0000256" key="1">
    <source>
        <dbReference type="ARBA" id="ARBA00023125"/>
    </source>
</evidence>
<accession>A0ABV0JEI5</accession>
<dbReference type="NCBIfam" id="TIGR01766">
    <property type="entry name" value="IS200/IS605 family accessory protein TnpB-like domain"/>
    <property type="match status" value="1"/>
</dbReference>
<dbReference type="EMBL" id="JAMPKM010000022">
    <property type="protein sequence ID" value="MEP0820197.1"/>
    <property type="molecule type" value="Genomic_DNA"/>
</dbReference>
<comment type="caution">
    <text evidence="2">The sequence shown here is derived from an EMBL/GenBank/DDBJ whole genome shotgun (WGS) entry which is preliminary data.</text>
</comment>
<dbReference type="RefSeq" id="WP_199299058.1">
    <property type="nucleotide sequence ID" value="NZ_JAMPKM010000022.1"/>
</dbReference>
<evidence type="ECO:0000313" key="2">
    <source>
        <dbReference type="EMBL" id="MEP0820197.1"/>
    </source>
</evidence>
<reference evidence="2 3" key="1">
    <citation type="submission" date="2022-04" db="EMBL/GenBank/DDBJ databases">
        <title>Positive selection, recombination, and allopatry shape intraspecific diversity of widespread and dominant cyanobacteria.</title>
        <authorList>
            <person name="Wei J."/>
            <person name="Shu W."/>
            <person name="Hu C."/>
        </authorList>
    </citation>
    <scope>NUCLEOTIDE SEQUENCE [LARGE SCALE GENOMIC DNA]</scope>
    <source>
        <strain evidence="2 3">GB2-A4</strain>
    </source>
</reference>
<gene>
    <name evidence="2" type="ORF">NC998_24150</name>
</gene>
<evidence type="ECO:0000313" key="3">
    <source>
        <dbReference type="Proteomes" id="UP001464891"/>
    </source>
</evidence>